<dbReference type="EMBL" id="JBICBT010000865">
    <property type="protein sequence ID" value="KAL3096360.1"/>
    <property type="molecule type" value="Genomic_DNA"/>
</dbReference>
<dbReference type="AlphaFoldDB" id="A0ABD2K0E0"/>
<keyword evidence="2" id="KW-1185">Reference proteome</keyword>
<evidence type="ECO:0000313" key="1">
    <source>
        <dbReference type="EMBL" id="KAL3096360.1"/>
    </source>
</evidence>
<sequence>MGYRAFPSLLSHQIEGALRGAQLSPFQMFDDVLKGICVMGNQWCNSEGKDCVVCEFVYDPSENCKPMTKCSCKYCCEKKYRKYCPQGCEFGAEEIEDYVKSCRGALNRTIKTREKAPYAEGVRESFLKMSDSIWDIYTLLDKVNLESDKTESAWRELERAKNYGHASKLEQRAMTSLIEATRLHLEARRVHTKILDLENKIQSIVWELLELKE</sequence>
<protein>
    <submittedName>
        <fullName evidence="1">Uncharacterized protein</fullName>
    </submittedName>
</protein>
<gene>
    <name evidence="1" type="ORF">niasHT_026327</name>
</gene>
<evidence type="ECO:0000313" key="2">
    <source>
        <dbReference type="Proteomes" id="UP001620626"/>
    </source>
</evidence>
<reference evidence="1 2" key="1">
    <citation type="submission" date="2024-10" db="EMBL/GenBank/DDBJ databases">
        <authorList>
            <person name="Kim D."/>
        </authorList>
    </citation>
    <scope>NUCLEOTIDE SEQUENCE [LARGE SCALE GENOMIC DNA]</scope>
    <source>
        <strain evidence="1">BH-2024</strain>
    </source>
</reference>
<proteinExistence type="predicted"/>
<comment type="caution">
    <text evidence="1">The sequence shown here is derived from an EMBL/GenBank/DDBJ whole genome shotgun (WGS) entry which is preliminary data.</text>
</comment>
<name>A0ABD2K0E0_9BILA</name>
<organism evidence="1 2">
    <name type="scientific">Heterodera trifolii</name>
    <dbReference type="NCBI Taxonomy" id="157864"/>
    <lineage>
        <taxon>Eukaryota</taxon>
        <taxon>Metazoa</taxon>
        <taxon>Ecdysozoa</taxon>
        <taxon>Nematoda</taxon>
        <taxon>Chromadorea</taxon>
        <taxon>Rhabditida</taxon>
        <taxon>Tylenchina</taxon>
        <taxon>Tylenchomorpha</taxon>
        <taxon>Tylenchoidea</taxon>
        <taxon>Heteroderidae</taxon>
        <taxon>Heteroderinae</taxon>
        <taxon>Heterodera</taxon>
    </lineage>
</organism>
<accession>A0ABD2K0E0</accession>
<dbReference type="Proteomes" id="UP001620626">
    <property type="component" value="Unassembled WGS sequence"/>
</dbReference>